<dbReference type="Pfam" id="PF06993">
    <property type="entry name" value="DUF1304"/>
    <property type="match status" value="1"/>
</dbReference>
<feature type="transmembrane region" description="Helical" evidence="1">
    <location>
        <begin position="64"/>
        <end position="81"/>
    </location>
</feature>
<dbReference type="Proteomes" id="UP000288291">
    <property type="component" value="Unassembled WGS sequence"/>
</dbReference>
<reference evidence="2 3" key="1">
    <citation type="submission" date="2018-12" db="EMBL/GenBank/DDBJ databases">
        <authorList>
            <person name="Meng J."/>
        </authorList>
    </citation>
    <scope>NUCLEOTIDE SEQUENCE [LARGE SCALE GENOMIC DNA]</scope>
    <source>
        <strain evidence="2 3">HT111-2</strain>
    </source>
</reference>
<feature type="transmembrane region" description="Helical" evidence="1">
    <location>
        <begin position="113"/>
        <end position="129"/>
    </location>
</feature>
<keyword evidence="1" id="KW-0812">Transmembrane</keyword>
<proteinExistence type="predicted"/>
<keyword evidence="3" id="KW-1185">Reference proteome</keyword>
<dbReference type="RefSeq" id="WP_103660875.1">
    <property type="nucleotide sequence ID" value="NZ_ML136882.1"/>
</dbReference>
<gene>
    <name evidence="2" type="ORF">EJK17_06080</name>
</gene>
<feature type="transmembrane region" description="Helical" evidence="1">
    <location>
        <begin position="87"/>
        <end position="106"/>
    </location>
</feature>
<dbReference type="AlphaFoldDB" id="A0A437SV42"/>
<dbReference type="InterPro" id="IPR009732">
    <property type="entry name" value="DUF1304"/>
</dbReference>
<evidence type="ECO:0000256" key="1">
    <source>
        <dbReference type="SAM" id="Phobius"/>
    </source>
</evidence>
<evidence type="ECO:0000313" key="2">
    <source>
        <dbReference type="EMBL" id="RVU70687.1"/>
    </source>
</evidence>
<organism evidence="2 3">
    <name type="scientific">Lactobacillus xujianguonis</name>
    <dbReference type="NCBI Taxonomy" id="2495899"/>
    <lineage>
        <taxon>Bacteria</taxon>
        <taxon>Bacillati</taxon>
        <taxon>Bacillota</taxon>
        <taxon>Bacilli</taxon>
        <taxon>Lactobacillales</taxon>
        <taxon>Lactobacillaceae</taxon>
        <taxon>Lactobacillus</taxon>
    </lineage>
</organism>
<sequence>MEANPILGLDLISLIVVIIVALEHIGIGLFEIFGRDDRQAKAFDMPRSFTSQAPAKTALANQGIYNLMLGILIFACIFLLFPHPVALVIVLRLLMIYIMIVAIFGGITATKKILLIQLAPALIALILLFF</sequence>
<protein>
    <submittedName>
        <fullName evidence="2">DUF1304 domain-containing protein</fullName>
    </submittedName>
</protein>
<dbReference type="PANTHER" id="PTHR38446:SF1">
    <property type="entry name" value="BLL0914 PROTEIN"/>
    <property type="match status" value="1"/>
</dbReference>
<feature type="transmembrane region" description="Helical" evidence="1">
    <location>
        <begin position="12"/>
        <end position="33"/>
    </location>
</feature>
<dbReference type="EMBL" id="RXIA01000014">
    <property type="protein sequence ID" value="RVU70687.1"/>
    <property type="molecule type" value="Genomic_DNA"/>
</dbReference>
<evidence type="ECO:0000313" key="3">
    <source>
        <dbReference type="Proteomes" id="UP000288291"/>
    </source>
</evidence>
<keyword evidence="1" id="KW-1133">Transmembrane helix</keyword>
<name>A0A437SV42_9LACO</name>
<keyword evidence="1" id="KW-0472">Membrane</keyword>
<accession>A0A437SV42</accession>
<dbReference type="PANTHER" id="PTHR38446">
    <property type="entry name" value="BLL0914 PROTEIN"/>
    <property type="match status" value="1"/>
</dbReference>
<comment type="caution">
    <text evidence="2">The sequence shown here is derived from an EMBL/GenBank/DDBJ whole genome shotgun (WGS) entry which is preliminary data.</text>
</comment>